<dbReference type="OrthoDB" id="9808239at2"/>
<evidence type="ECO:0000313" key="3">
    <source>
        <dbReference type="EMBL" id="TGE36910.1"/>
    </source>
</evidence>
<dbReference type="GO" id="GO:0003677">
    <property type="term" value="F:DNA binding"/>
    <property type="evidence" value="ECO:0007669"/>
    <property type="project" value="UniProtKB-KW"/>
</dbReference>
<dbReference type="InterPro" id="IPR001387">
    <property type="entry name" value="Cro/C1-type_HTH"/>
</dbReference>
<keyword evidence="1" id="KW-0238">DNA-binding</keyword>
<dbReference type="PANTHER" id="PTHR46797">
    <property type="entry name" value="HTH-TYPE TRANSCRIPTIONAL REGULATOR"/>
    <property type="match status" value="1"/>
</dbReference>
<comment type="caution">
    <text evidence="3">The sequence shown here is derived from an EMBL/GenBank/DDBJ whole genome shotgun (WGS) entry which is preliminary data.</text>
</comment>
<dbReference type="SUPFAM" id="SSF47413">
    <property type="entry name" value="lambda repressor-like DNA-binding domains"/>
    <property type="match status" value="1"/>
</dbReference>
<protein>
    <submittedName>
        <fullName evidence="3">XRE family transcriptional regulator</fullName>
    </submittedName>
</protein>
<dbReference type="Gene3D" id="1.10.260.40">
    <property type="entry name" value="lambda repressor-like DNA-binding domains"/>
    <property type="match status" value="1"/>
</dbReference>
<keyword evidence="4" id="KW-1185">Reference proteome</keyword>
<dbReference type="AlphaFoldDB" id="A0A4Z0R2B8"/>
<reference evidence="3 4" key="1">
    <citation type="submission" date="2019-03" db="EMBL/GenBank/DDBJ databases">
        <title>Draft Genome Sequence of Desulfosporosinus fructosivorans Strain 63.6F, Isolated from Marine Sediment in the Baltic Sea.</title>
        <authorList>
            <person name="Hausmann B."/>
            <person name="Vandieken V."/>
            <person name="Pjevac P."/>
            <person name="Schreck K."/>
            <person name="Herbold C.W."/>
            <person name="Loy A."/>
        </authorList>
    </citation>
    <scope>NUCLEOTIDE SEQUENCE [LARGE SCALE GENOMIC DNA]</scope>
    <source>
        <strain evidence="3 4">63.6F</strain>
    </source>
</reference>
<sequence>MVGKRIAELREEKGWTQKQLAKTTGLSKSYIAAIEEGKHPGLKTVAIIAEALGVEARTLLRGRY</sequence>
<dbReference type="Proteomes" id="UP000298460">
    <property type="component" value="Unassembled WGS sequence"/>
</dbReference>
<organism evidence="3 4">
    <name type="scientific">Desulfosporosinus fructosivorans</name>
    <dbReference type="NCBI Taxonomy" id="2018669"/>
    <lineage>
        <taxon>Bacteria</taxon>
        <taxon>Bacillati</taxon>
        <taxon>Bacillota</taxon>
        <taxon>Clostridia</taxon>
        <taxon>Eubacteriales</taxon>
        <taxon>Desulfitobacteriaceae</taxon>
        <taxon>Desulfosporosinus</taxon>
    </lineage>
</organism>
<dbReference type="SMART" id="SM00530">
    <property type="entry name" value="HTH_XRE"/>
    <property type="match status" value="1"/>
</dbReference>
<evidence type="ECO:0000259" key="2">
    <source>
        <dbReference type="PROSITE" id="PS50943"/>
    </source>
</evidence>
<dbReference type="CDD" id="cd00093">
    <property type="entry name" value="HTH_XRE"/>
    <property type="match status" value="1"/>
</dbReference>
<name>A0A4Z0R2B8_9FIRM</name>
<dbReference type="GO" id="GO:0003700">
    <property type="term" value="F:DNA-binding transcription factor activity"/>
    <property type="evidence" value="ECO:0007669"/>
    <property type="project" value="TreeGrafter"/>
</dbReference>
<feature type="domain" description="HTH cro/C1-type" evidence="2">
    <location>
        <begin position="6"/>
        <end position="59"/>
    </location>
</feature>
<evidence type="ECO:0000256" key="1">
    <source>
        <dbReference type="ARBA" id="ARBA00023125"/>
    </source>
</evidence>
<dbReference type="Pfam" id="PF01381">
    <property type="entry name" value="HTH_3"/>
    <property type="match status" value="1"/>
</dbReference>
<dbReference type="InterPro" id="IPR010982">
    <property type="entry name" value="Lambda_DNA-bd_dom_sf"/>
</dbReference>
<dbReference type="GO" id="GO:0005829">
    <property type="term" value="C:cytosol"/>
    <property type="evidence" value="ECO:0007669"/>
    <property type="project" value="TreeGrafter"/>
</dbReference>
<dbReference type="EMBL" id="SPQQ01000006">
    <property type="protein sequence ID" value="TGE36910.1"/>
    <property type="molecule type" value="Genomic_DNA"/>
</dbReference>
<dbReference type="PROSITE" id="PS50943">
    <property type="entry name" value="HTH_CROC1"/>
    <property type="match status" value="1"/>
</dbReference>
<accession>A0A4Z0R2B8</accession>
<dbReference type="InterPro" id="IPR050807">
    <property type="entry name" value="TransReg_Diox_bact_type"/>
</dbReference>
<dbReference type="PANTHER" id="PTHR46797:SF1">
    <property type="entry name" value="METHYLPHOSPHONATE SYNTHASE"/>
    <property type="match status" value="1"/>
</dbReference>
<evidence type="ECO:0000313" key="4">
    <source>
        <dbReference type="Proteomes" id="UP000298460"/>
    </source>
</evidence>
<proteinExistence type="predicted"/>
<dbReference type="RefSeq" id="WP_135549012.1">
    <property type="nucleotide sequence ID" value="NZ_SPQQ01000006.1"/>
</dbReference>
<gene>
    <name evidence="3" type="ORF">E4K67_17585</name>
</gene>